<keyword evidence="8" id="KW-0479">Metal-binding</keyword>
<evidence type="ECO:0000256" key="7">
    <source>
        <dbReference type="ARBA" id="ARBA00022553"/>
    </source>
</evidence>
<dbReference type="EMBL" id="UYRX01000205">
    <property type="protein sequence ID" value="VDK77428.1"/>
    <property type="molecule type" value="Genomic_DNA"/>
</dbReference>
<dbReference type="OMA" id="FQIAQEE"/>
<evidence type="ECO:0000256" key="12">
    <source>
        <dbReference type="ARBA" id="ARBA00023203"/>
    </source>
</evidence>
<evidence type="ECO:0000256" key="13">
    <source>
        <dbReference type="ARBA" id="ARBA00023212"/>
    </source>
</evidence>
<dbReference type="STRING" id="42156.A0A3P6UEF4"/>
<dbReference type="PROSITE" id="PS00018">
    <property type="entry name" value="EF_HAND_1"/>
    <property type="match status" value="1"/>
</dbReference>
<keyword evidence="10" id="KW-0106">Calcium</keyword>
<dbReference type="Gene3D" id="1.10.238.10">
    <property type="entry name" value="EF-hand"/>
    <property type="match status" value="2"/>
</dbReference>
<feature type="coiled-coil region" evidence="15">
    <location>
        <begin position="1228"/>
        <end position="1262"/>
    </location>
</feature>
<dbReference type="SMART" id="SM00054">
    <property type="entry name" value="EFh"/>
    <property type="match status" value="2"/>
</dbReference>
<dbReference type="InterPro" id="IPR036028">
    <property type="entry name" value="SH3-like_dom_sf"/>
</dbReference>
<accession>A0A3P6UEF4</accession>
<dbReference type="GO" id="GO:0045169">
    <property type="term" value="C:fusome"/>
    <property type="evidence" value="ECO:0007669"/>
    <property type="project" value="UniProtKB-ARBA"/>
</dbReference>
<dbReference type="PROSITE" id="PS50222">
    <property type="entry name" value="EF_HAND_2"/>
    <property type="match status" value="2"/>
</dbReference>
<dbReference type="GO" id="GO:0003779">
    <property type="term" value="F:actin binding"/>
    <property type="evidence" value="ECO:0007669"/>
    <property type="project" value="UniProtKB-KW"/>
</dbReference>
<evidence type="ECO:0000313" key="19">
    <source>
        <dbReference type="Proteomes" id="UP000277928"/>
    </source>
</evidence>
<evidence type="ECO:0000256" key="10">
    <source>
        <dbReference type="ARBA" id="ARBA00022837"/>
    </source>
</evidence>
<dbReference type="PANTHER" id="PTHR11915">
    <property type="entry name" value="SPECTRIN/FILAMIN RELATED CYTOSKELETAL PROTEIN"/>
    <property type="match status" value="1"/>
</dbReference>
<feature type="coiled-coil region" evidence="15">
    <location>
        <begin position="307"/>
        <end position="341"/>
    </location>
</feature>
<keyword evidence="11" id="KW-0112">Calmodulin-binding</keyword>
<dbReference type="InterPro" id="IPR002017">
    <property type="entry name" value="Spectrin_repeat"/>
</dbReference>
<dbReference type="Pfam" id="PF13499">
    <property type="entry name" value="EF-hand_7"/>
    <property type="match status" value="1"/>
</dbReference>
<dbReference type="InterPro" id="IPR011992">
    <property type="entry name" value="EF-hand-dom_pair"/>
</dbReference>
<evidence type="ECO:0000313" key="18">
    <source>
        <dbReference type="EMBL" id="VDK77428.1"/>
    </source>
</evidence>
<comment type="similarity">
    <text evidence="3">Belongs to the spectrin family.</text>
</comment>
<dbReference type="SMART" id="SM01184">
    <property type="entry name" value="efhand_Ca_insen"/>
    <property type="match status" value="1"/>
</dbReference>
<dbReference type="FunFam" id="1.10.238.10:FF:000032">
    <property type="entry name" value="Spectrin alpha chain, non-erythrocytic 1"/>
    <property type="match status" value="1"/>
</dbReference>
<dbReference type="CDD" id="cd00051">
    <property type="entry name" value="EFh"/>
    <property type="match status" value="1"/>
</dbReference>
<gene>
    <name evidence="18" type="ORF">NLS_LOCUS3662</name>
</gene>
<keyword evidence="13" id="KW-0206">Cytoskeleton</keyword>
<dbReference type="SUPFAM" id="SSF47473">
    <property type="entry name" value="EF-hand"/>
    <property type="match status" value="1"/>
</dbReference>
<dbReference type="Gene3D" id="2.30.30.40">
    <property type="entry name" value="SH3 Domains"/>
    <property type="match status" value="1"/>
</dbReference>
<keyword evidence="4 14" id="KW-0728">SH3 domain</keyword>
<keyword evidence="9" id="KW-0677">Repeat</keyword>
<dbReference type="GO" id="GO:0051693">
    <property type="term" value="P:actin filament capping"/>
    <property type="evidence" value="ECO:0007669"/>
    <property type="project" value="UniProtKB-KW"/>
</dbReference>
<evidence type="ECO:0000256" key="6">
    <source>
        <dbReference type="ARBA" id="ARBA00022490"/>
    </source>
</evidence>
<dbReference type="FunFam" id="1.20.58.60:FF:000078">
    <property type="entry name" value="Spectrin alpha chain, non-erythrocytic 1"/>
    <property type="match status" value="1"/>
</dbReference>
<dbReference type="FunFam" id="1.20.58.60:FF:000258">
    <property type="entry name" value="Spectrin alpha chain"/>
    <property type="match status" value="1"/>
</dbReference>
<proteinExistence type="inferred from homology"/>
<evidence type="ECO:0000256" key="1">
    <source>
        <dbReference type="ARBA" id="ARBA00004245"/>
    </source>
</evidence>
<dbReference type="FunFam" id="1.20.58.60:FF:000007">
    <property type="entry name" value="Spectrin alpha chain non-erythrocytic 1"/>
    <property type="match status" value="2"/>
</dbReference>
<dbReference type="Pfam" id="PF00435">
    <property type="entry name" value="Spectrin"/>
    <property type="match status" value="20"/>
</dbReference>
<dbReference type="SUPFAM" id="SSF50044">
    <property type="entry name" value="SH3-domain"/>
    <property type="match status" value="1"/>
</dbReference>
<dbReference type="InterPro" id="IPR018159">
    <property type="entry name" value="Spectrin/alpha-actinin"/>
</dbReference>
<dbReference type="SUPFAM" id="SSF46966">
    <property type="entry name" value="Spectrin repeat"/>
    <property type="match status" value="17"/>
</dbReference>
<evidence type="ECO:0000256" key="3">
    <source>
        <dbReference type="ARBA" id="ARBA00006826"/>
    </source>
</evidence>
<feature type="domain" description="EF-hand" evidence="17">
    <location>
        <begin position="2278"/>
        <end position="2313"/>
    </location>
</feature>
<dbReference type="Proteomes" id="UP000277928">
    <property type="component" value="Unassembled WGS sequence"/>
</dbReference>
<keyword evidence="6" id="KW-0963">Cytoplasm</keyword>
<dbReference type="GO" id="GO:0008017">
    <property type="term" value="F:microtubule binding"/>
    <property type="evidence" value="ECO:0007669"/>
    <property type="project" value="UniProtKB-ARBA"/>
</dbReference>
<dbReference type="GO" id="GO:0042062">
    <property type="term" value="P:long-term strengthening of neuromuscular junction"/>
    <property type="evidence" value="ECO:0007669"/>
    <property type="project" value="UniProtKB-ARBA"/>
</dbReference>
<keyword evidence="15" id="KW-0175">Coiled coil</keyword>
<keyword evidence="5" id="KW-0117">Actin capping</keyword>
<protein>
    <recommendedName>
        <fullName evidence="20">SH3 domain-containing protein</fullName>
    </recommendedName>
</protein>
<dbReference type="FunFam" id="1.20.58.60:FF:000013">
    <property type="entry name" value="Spectrin alpha chain, non-erythrocytic 1"/>
    <property type="match status" value="2"/>
</dbReference>
<sequence length="2385" mass="276176">MAQTAISASPPEPVLEVPPPQEIKILESAEDIQNRRAEVLGHYAQFKEFARAKRNRLEEARQFQYFKRDADELEIWIIEKLQTASEESFRDPTNLQAKIQKHEAFEAEVHAHSNAIAQLDKTGTDMIQHQHFASDIIKRRLNELHSLWDQLFFKLKDKGIKLQQALKLLQFMRQCDEVLYWIRDKEAFVTAEDFGHDLEHVEVLQRKFEEFLKELGNHQYRITEVNQAADKLIDDGHTEFEMINQKKDEVNDAWHRLNTLAATRREGLFGAHQVQRFNRDIDETLAWIGEKDSTLSSDDYGRDLNNVQALQRKHEGTERDLAALDAKVTSLLAEAERLAQLHPDRADAITAKMNEAKDQWVALKRKAQARKDGLDSSYNLHRFLTDYRDLCSWINDMRAVISADELAKDVAGAEALLESHQEHRGEIDAREDSFMQTAEAGQKLLDEAVEQSNDVRDKLTHLAQEKASLLSLWEERRILYEQCMDLQLFYRDTEQAETWMTKQEAFLSNEDLGDSLDNVESLIKKHEDFEKSLAAQEEKINALDEFATKLIQGQHYAADDVGRRRASLLDRRKQLLKKASERRHKLENSYRLQQFDRDCDEMVGWIKEKLKTAKDDSYLDPTNIRGKLQKHLNYEQELKANKNRLDDINAAGALLVKEKHYAAPHVEERLGKVIGMWDDLVDATAKKGSKLKEAGDQQQFNRNVEDIELWLSELEGQLASEDYGKDLISVQNLQKKLGLLESDYNAHQDRIDLVKKQAIAFHDGGHFDAPMILRKEEALRARYDALRNPLNTRKDKLAESLRGNQLFRDIDDELAWIREKEQVASSSNRGRDLIGVQNLIKKQQALIAEIANHEPQVEAVGEAAEAMVQQGHFLAADIREKLAQLRDSWRNLKTKADKRRQDLDDSLQAHQYLADASEAESWMREKEPVVGSTDYGKDEDSAESLLKKHRALMSDLEAFKSTIDELRKEAVQCKYQEHSSGQLGRECVMALYDYTEKSPREVSIKKGDVITLLNSSNKDWWKVEVNDRQGFVPAAYVKKVEAGAAQKSTTEQSPSIIGVKQSQIEDQYHKLVLLGETRKRKLEEACKGYQLLREANDLAEWIRSREAVAAQQEISNDLEQVEVLQKKFDDFKGDLKANEIRLQEMNQIATTLTSVGQTETAVRIRQQIEDLNARWRALEEQTEQREQQLGSAHEVQRFHRDVDETKDWIIEKGEALDSEDFGRDLRSVQALQRKHEGVERDLAALGDKIKTLDEKANRLRQSHPEAAEQIYDLQRELSEQWNRLTAKANDRKEKLLDSYDYQRFLSDFRDLMQWTAAMNQLVSSDELANDVTGAEALLERHQEYRTEIDSRAATFEVFQQFGNQLLNSHHYASENIKQRLQDVANARHKLEDSWIHRRHILDQCLELQLFYRDCEQGDTWMSAREAFLSQEDTSDNVESLIKKHEDFDKAITSQQEKILALQTFANQLINSDHYDKNAVVEKRDQILHRWDRLKAALIQKRSKLGESQTLQQFSRDADEIENWIAEKFQVAQEESYRDPTNIQQKHQKQQAFEAELAANADRIATLITAGQNLIDGSKCSGGEDAVSQRLKALNDQWEVLVKTTSEKSSRLKEANKQKSFMAAVKDLEFWLGEVESLLASEDYGKDLTSIENLLKKHQLLEADIAAHADRVNEMNMQADNLLGNGQFDQPDIRSRRKAINDRHEKIREMANIRRDKLNKAITVYQFLRDMDDEESWIKEKKLLVSSDDYGRDLTGVQNLRKKHRRIDNELVSHESQVELVRDKGLELINLSDTAAAEIKKRMQALEESWNEIRNITGKRQQKLGESEDFQIFVGKVEEEEAWMNEKQQVLSSDNFGENMAGVQGLLKKHDAFEADLALHNQRIDLLIAEGQKLIDEGNHHSPSIKARCDQLKTRLGEIAELARRRLQRLQDNSAYLQFMWKCDVVESWIAEKEQQVRSDDFGRDLSSVQILLTKQEAFDAGLNAFEHEGIQRITELKDQLVNAHHAQTQNIEKRHGNASSFNSWFENAEEDLTDPVRCNSLEEISALREAHAEFHKSLSTAEEDFRQLQLLDRQITSFNVGPNPYTWFTMDALEETWRNLQKIIKEREIELQKEHRRQEDNDKLRRDFARQANAFHQWLTETRAAMMETSGTLEEQLELLKKKAVDVKNNRIQLKKIEDLGALLEEYLILDNRYTEHSTVGLAQAWDQLDQLAMRMQHNLEQQIQARNQSGVTEEALREFSMMFKHFDKEKCGRLDHQQFKSCLRALGYDLPMVDEGQPEPEFQRILDIVDPNRDGYVTLQEYMAFMISKETENIQSSEEIESAFRALSKEFRPYVTAEELYANLTPEQAEYCIKRMKPYTDTISGRSIPGALDYEQFVHTLFQS</sequence>
<dbReference type="InterPro" id="IPR001452">
    <property type="entry name" value="SH3_domain"/>
</dbReference>
<dbReference type="InterPro" id="IPR018247">
    <property type="entry name" value="EF_Hand_1_Ca_BS"/>
</dbReference>
<evidence type="ECO:0000256" key="9">
    <source>
        <dbReference type="ARBA" id="ARBA00022737"/>
    </source>
</evidence>
<dbReference type="GO" id="GO:0016328">
    <property type="term" value="C:lateral plasma membrane"/>
    <property type="evidence" value="ECO:0007669"/>
    <property type="project" value="UniProtKB-ARBA"/>
</dbReference>
<feature type="domain" description="SH3" evidence="16">
    <location>
        <begin position="983"/>
        <end position="1042"/>
    </location>
</feature>
<evidence type="ECO:0000256" key="15">
    <source>
        <dbReference type="SAM" id="Coils"/>
    </source>
</evidence>
<dbReference type="CDD" id="cd00176">
    <property type="entry name" value="SPEC"/>
    <property type="match status" value="11"/>
</dbReference>
<dbReference type="PROSITE" id="PS50002">
    <property type="entry name" value="SH3"/>
    <property type="match status" value="1"/>
</dbReference>
<dbReference type="GO" id="GO:0005509">
    <property type="term" value="F:calcium ion binding"/>
    <property type="evidence" value="ECO:0007669"/>
    <property type="project" value="InterPro"/>
</dbReference>
<dbReference type="GO" id="GO:0005938">
    <property type="term" value="C:cell cortex"/>
    <property type="evidence" value="ECO:0007669"/>
    <property type="project" value="UniProtKB-SubCell"/>
</dbReference>
<name>A0A3P6UEF4_LITSI</name>
<reference evidence="18 19" key="1">
    <citation type="submission" date="2018-08" db="EMBL/GenBank/DDBJ databases">
        <authorList>
            <person name="Laetsch R D."/>
            <person name="Stevens L."/>
            <person name="Kumar S."/>
            <person name="Blaxter L. M."/>
        </authorList>
    </citation>
    <scope>NUCLEOTIDE SEQUENCE [LARGE SCALE GENOMIC DNA]</scope>
</reference>
<dbReference type="SMART" id="SM00326">
    <property type="entry name" value="SH3"/>
    <property type="match status" value="1"/>
</dbReference>
<dbReference type="PRINTS" id="PR00452">
    <property type="entry name" value="SH3DOMAIN"/>
</dbReference>
<feature type="domain" description="EF-hand" evidence="17">
    <location>
        <begin position="2235"/>
        <end position="2270"/>
    </location>
</feature>
<evidence type="ECO:0000256" key="11">
    <source>
        <dbReference type="ARBA" id="ARBA00022860"/>
    </source>
</evidence>
<dbReference type="FunFam" id="1.20.58.60:FF:000020">
    <property type="entry name" value="Spectrin alpha chain, non-erythrocytic 1"/>
    <property type="match status" value="6"/>
</dbReference>
<evidence type="ECO:0000256" key="8">
    <source>
        <dbReference type="ARBA" id="ARBA00022723"/>
    </source>
</evidence>
<dbReference type="FunFam" id="2.30.30.40:FF:000154">
    <property type="entry name" value="Alpha spectrin, isoform C"/>
    <property type="match status" value="1"/>
</dbReference>
<evidence type="ECO:0000259" key="16">
    <source>
        <dbReference type="PROSITE" id="PS50002"/>
    </source>
</evidence>
<comment type="subcellular location">
    <subcellularLocation>
        <location evidence="2">Cytoplasm</location>
        <location evidence="2">Cell cortex</location>
    </subcellularLocation>
    <subcellularLocation>
        <location evidence="1">Cytoplasm</location>
        <location evidence="1">Cytoskeleton</location>
    </subcellularLocation>
</comment>
<evidence type="ECO:0008006" key="20">
    <source>
        <dbReference type="Google" id="ProtNLM"/>
    </source>
</evidence>
<dbReference type="GO" id="GO:0005516">
    <property type="term" value="F:calmodulin binding"/>
    <property type="evidence" value="ECO:0007669"/>
    <property type="project" value="UniProtKB-KW"/>
</dbReference>
<dbReference type="GO" id="GO:0007026">
    <property type="term" value="P:negative regulation of microtubule depolymerization"/>
    <property type="evidence" value="ECO:0007669"/>
    <property type="project" value="UniProtKB-ARBA"/>
</dbReference>
<dbReference type="FunFam" id="1.20.58.60:FF:000017">
    <property type="entry name" value="Spectrin alpha chain, non-erythrocytic 1"/>
    <property type="match status" value="2"/>
</dbReference>
<keyword evidence="19" id="KW-1185">Reference proteome</keyword>
<evidence type="ECO:0000256" key="4">
    <source>
        <dbReference type="ARBA" id="ARBA00022443"/>
    </source>
</evidence>
<dbReference type="Pfam" id="PF08726">
    <property type="entry name" value="EFhand_Ca_insen"/>
    <property type="match status" value="1"/>
</dbReference>
<keyword evidence="12" id="KW-0009">Actin-binding</keyword>
<dbReference type="InterPro" id="IPR014837">
    <property type="entry name" value="EF-hand_Ca_insen"/>
</dbReference>
<feature type="coiled-coil region" evidence="15">
    <location>
        <begin position="1161"/>
        <end position="1188"/>
    </location>
</feature>
<dbReference type="GO" id="GO:0005856">
    <property type="term" value="C:cytoskeleton"/>
    <property type="evidence" value="ECO:0007669"/>
    <property type="project" value="UniProtKB-SubCell"/>
</dbReference>
<dbReference type="PRINTS" id="PR01887">
    <property type="entry name" value="SPECTRNALPHA"/>
</dbReference>
<feature type="coiled-coil region" evidence="15">
    <location>
        <begin position="403"/>
        <end position="465"/>
    </location>
</feature>
<dbReference type="Gene3D" id="1.20.58.60">
    <property type="match status" value="18"/>
</dbReference>
<dbReference type="CDD" id="cd11808">
    <property type="entry name" value="SH3_Alpha_Spectrin"/>
    <property type="match status" value="1"/>
</dbReference>
<evidence type="ECO:0000256" key="14">
    <source>
        <dbReference type="PROSITE-ProRule" id="PRU00192"/>
    </source>
</evidence>
<evidence type="ECO:0000259" key="17">
    <source>
        <dbReference type="PROSITE" id="PS50222"/>
    </source>
</evidence>
<dbReference type="Pfam" id="PF00018">
    <property type="entry name" value="SH3_1"/>
    <property type="match status" value="1"/>
</dbReference>
<dbReference type="OrthoDB" id="6018565at2759"/>
<evidence type="ECO:0000256" key="5">
    <source>
        <dbReference type="ARBA" id="ARBA00022467"/>
    </source>
</evidence>
<evidence type="ECO:0000256" key="2">
    <source>
        <dbReference type="ARBA" id="ARBA00004544"/>
    </source>
</evidence>
<dbReference type="SMART" id="SM00150">
    <property type="entry name" value="SPEC"/>
    <property type="match status" value="19"/>
</dbReference>
<dbReference type="InterPro" id="IPR035825">
    <property type="entry name" value="Alpha_Spectrin_SH3"/>
</dbReference>
<dbReference type="FunFam" id="1.10.238.10:FF:000020">
    <property type="entry name" value="spectrin alpha chain, non-erythrocytic 1"/>
    <property type="match status" value="1"/>
</dbReference>
<keyword evidence="7" id="KW-0597">Phosphoprotein</keyword>
<organism evidence="18 19">
    <name type="scientific">Litomosoides sigmodontis</name>
    <name type="common">Filarial nematode worm</name>
    <dbReference type="NCBI Taxonomy" id="42156"/>
    <lineage>
        <taxon>Eukaryota</taxon>
        <taxon>Metazoa</taxon>
        <taxon>Ecdysozoa</taxon>
        <taxon>Nematoda</taxon>
        <taxon>Chromadorea</taxon>
        <taxon>Rhabditida</taxon>
        <taxon>Spirurina</taxon>
        <taxon>Spiruromorpha</taxon>
        <taxon>Filarioidea</taxon>
        <taxon>Onchocercidae</taxon>
        <taxon>Litomosoides</taxon>
    </lineage>
</organism>
<dbReference type="InterPro" id="IPR002048">
    <property type="entry name" value="EF_hand_dom"/>
</dbReference>
<dbReference type="FunFam" id="1.20.58.60:FF:000006">
    <property type="entry name" value="Spectrin alpha chain, non-erythrocytic 1"/>
    <property type="match status" value="2"/>
</dbReference>